<sequence>MEKSLECGGVQVTVACRPYPLRLRSTFGTSHSSTTCRTNGLVEVRMGEWRGYGECGLPPKKPNVYLADLADVQSYVAAYLRHVEVVLAPGGPGGDYCPFQGLPVHYFAEWRTIARGAHEETMRRLLFALDSCPQNEDPSSRPARNALEMALLDLWGKMLNRPVYSVIGVGNVPKACFYTIGISDVEEMLGSLDFGLRFTHYLKIKLNRNIDFGMKVLSHIKEVLDSRNIKDFKFVIDANADWDVETAEKYLHFLKTYQDLIYMVEQPFPVTITNEEYPKWRLLKDKYYEQGILICADESVSTSSGIKDIKQIANMVNIKLDKTGGIREALRTVEVARKENLVIWFGLMVCSSLSTRATATLLPLATFGGDLDGSLLILDESDLFQSNLIWDSTGNVTLSNHPGLGATLK</sequence>
<dbReference type="AlphaFoldDB" id="A0A6B2L5Q3"/>
<dbReference type="InterPro" id="IPR036849">
    <property type="entry name" value="Enolase-like_C_sf"/>
</dbReference>
<dbReference type="SUPFAM" id="SSF51604">
    <property type="entry name" value="Enolase C-terminal domain-like"/>
    <property type="match status" value="1"/>
</dbReference>
<dbReference type="InterPro" id="IPR029017">
    <property type="entry name" value="Enolase-like_N"/>
</dbReference>
<dbReference type="Gene3D" id="3.20.20.120">
    <property type="entry name" value="Enolase-like C-terminal domain"/>
    <property type="match status" value="1"/>
</dbReference>
<dbReference type="SFLD" id="SFLDS00001">
    <property type="entry name" value="Enolase"/>
    <property type="match status" value="1"/>
</dbReference>
<dbReference type="PANTHER" id="PTHR48080">
    <property type="entry name" value="D-GALACTONATE DEHYDRATASE-RELATED"/>
    <property type="match status" value="1"/>
</dbReference>
<dbReference type="InterPro" id="IPR029065">
    <property type="entry name" value="Enolase_C-like"/>
</dbReference>
<reference evidence="4" key="1">
    <citation type="journal article" date="2020" name="J. Eukaryot. Microbiol.">
        <title>De novo Sequencing, Assembly and Annotation of the Transcriptome for the Free-Living Testate Amoeba Arcella intermedia.</title>
        <authorList>
            <person name="Ribeiro G.M."/>
            <person name="Porfirio-Sousa A.L."/>
            <person name="Maurer-Alcala X.X."/>
            <person name="Katz L.A."/>
            <person name="Lahr D.J.G."/>
        </authorList>
    </citation>
    <scope>NUCLEOTIDE SEQUENCE</scope>
</reference>
<evidence type="ECO:0000259" key="3">
    <source>
        <dbReference type="Pfam" id="PF13378"/>
    </source>
</evidence>
<keyword evidence="2" id="KW-0479">Metal-binding</keyword>
<dbReference type="SUPFAM" id="SSF54826">
    <property type="entry name" value="Enolase N-terminal domain-like"/>
    <property type="match status" value="1"/>
</dbReference>
<evidence type="ECO:0000313" key="4">
    <source>
        <dbReference type="EMBL" id="NDV32240.1"/>
    </source>
</evidence>
<comment type="similarity">
    <text evidence="1">Belongs to the mandelate racemase/muconate lactonizing enzyme family.</text>
</comment>
<dbReference type="InterPro" id="IPR034593">
    <property type="entry name" value="DgoD-like"/>
</dbReference>
<dbReference type="PANTHER" id="PTHR48080:SF3">
    <property type="entry name" value="ENOLASE SUPERFAMILY MEMBER DDB_G0284701"/>
    <property type="match status" value="1"/>
</dbReference>
<evidence type="ECO:0000256" key="1">
    <source>
        <dbReference type="ARBA" id="ARBA00008031"/>
    </source>
</evidence>
<dbReference type="Gene3D" id="3.30.390.10">
    <property type="entry name" value="Enolase-like, N-terminal domain"/>
    <property type="match status" value="1"/>
</dbReference>
<dbReference type="GO" id="GO:0046872">
    <property type="term" value="F:metal ion binding"/>
    <property type="evidence" value="ECO:0007669"/>
    <property type="project" value="UniProtKB-KW"/>
</dbReference>
<dbReference type="EMBL" id="GIBP01003271">
    <property type="protein sequence ID" value="NDV32240.1"/>
    <property type="molecule type" value="Transcribed_RNA"/>
</dbReference>
<protein>
    <recommendedName>
        <fullName evidence="3">Enolase C-terminal domain-containing protein</fullName>
    </recommendedName>
</protein>
<organism evidence="4">
    <name type="scientific">Arcella intermedia</name>
    <dbReference type="NCBI Taxonomy" id="1963864"/>
    <lineage>
        <taxon>Eukaryota</taxon>
        <taxon>Amoebozoa</taxon>
        <taxon>Tubulinea</taxon>
        <taxon>Elardia</taxon>
        <taxon>Arcellinida</taxon>
        <taxon>Sphaerothecina</taxon>
        <taxon>Arcellidae</taxon>
        <taxon>Arcella</taxon>
    </lineage>
</organism>
<dbReference type="Pfam" id="PF13378">
    <property type="entry name" value="MR_MLE_C"/>
    <property type="match status" value="1"/>
</dbReference>
<evidence type="ECO:0000256" key="2">
    <source>
        <dbReference type="ARBA" id="ARBA00022723"/>
    </source>
</evidence>
<feature type="domain" description="Enolase C-terminal" evidence="3">
    <location>
        <begin position="202"/>
        <end position="408"/>
    </location>
</feature>
<name>A0A6B2L5Q3_9EUKA</name>
<proteinExistence type="inferred from homology"/>
<accession>A0A6B2L5Q3</accession>